<dbReference type="KEGG" id="olu:OSTLU_31118"/>
<dbReference type="Proteomes" id="UP000001568">
    <property type="component" value="Chromosome 4"/>
</dbReference>
<evidence type="ECO:0000313" key="2">
    <source>
        <dbReference type="EMBL" id="ABO95772.1"/>
    </source>
</evidence>
<dbReference type="HOGENOM" id="CLU_599074_0_0_1"/>
<feature type="compositionally biased region" description="Polar residues" evidence="1">
    <location>
        <begin position="234"/>
        <end position="247"/>
    </location>
</feature>
<accession>A4RVW2</accession>
<name>A4RVW2_OSTLU</name>
<dbReference type="RefSeq" id="XP_001417479.1">
    <property type="nucleotide sequence ID" value="XM_001417442.1"/>
</dbReference>
<evidence type="ECO:0000256" key="1">
    <source>
        <dbReference type="SAM" id="MobiDB-lite"/>
    </source>
</evidence>
<organism evidence="2 3">
    <name type="scientific">Ostreococcus lucimarinus (strain CCE9901)</name>
    <dbReference type="NCBI Taxonomy" id="436017"/>
    <lineage>
        <taxon>Eukaryota</taxon>
        <taxon>Viridiplantae</taxon>
        <taxon>Chlorophyta</taxon>
        <taxon>Mamiellophyceae</taxon>
        <taxon>Mamiellales</taxon>
        <taxon>Bathycoccaceae</taxon>
        <taxon>Ostreococcus</taxon>
    </lineage>
</organism>
<feature type="region of interest" description="Disordered" evidence="1">
    <location>
        <begin position="206"/>
        <end position="304"/>
    </location>
</feature>
<feature type="compositionally biased region" description="Basic residues" evidence="1">
    <location>
        <begin position="208"/>
        <end position="220"/>
    </location>
</feature>
<keyword evidence="3" id="KW-1185">Reference proteome</keyword>
<dbReference type="AlphaFoldDB" id="A4RVW2"/>
<protein>
    <submittedName>
        <fullName evidence="2">Uncharacterized protein</fullName>
    </submittedName>
</protein>
<reference evidence="2 3" key="1">
    <citation type="journal article" date="2007" name="Proc. Natl. Acad. Sci. U.S.A.">
        <title>The tiny eukaryote Ostreococcus provides genomic insights into the paradox of plankton speciation.</title>
        <authorList>
            <person name="Palenik B."/>
            <person name="Grimwood J."/>
            <person name="Aerts A."/>
            <person name="Rouze P."/>
            <person name="Salamov A."/>
            <person name="Putnam N."/>
            <person name="Dupont C."/>
            <person name="Jorgensen R."/>
            <person name="Derelle E."/>
            <person name="Rombauts S."/>
            <person name="Zhou K."/>
            <person name="Otillar R."/>
            <person name="Merchant S.S."/>
            <person name="Podell S."/>
            <person name="Gaasterland T."/>
            <person name="Napoli C."/>
            <person name="Gendler K."/>
            <person name="Manuell A."/>
            <person name="Tai V."/>
            <person name="Vallon O."/>
            <person name="Piganeau G."/>
            <person name="Jancek S."/>
            <person name="Heijde M."/>
            <person name="Jabbari K."/>
            <person name="Bowler C."/>
            <person name="Lohr M."/>
            <person name="Robbens S."/>
            <person name="Werner G."/>
            <person name="Dubchak I."/>
            <person name="Pazour G.J."/>
            <person name="Ren Q."/>
            <person name="Paulsen I."/>
            <person name="Delwiche C."/>
            <person name="Schmutz J."/>
            <person name="Rokhsar D."/>
            <person name="Van de Peer Y."/>
            <person name="Moreau H."/>
            <person name="Grigoriev I.V."/>
        </authorList>
    </citation>
    <scope>NUCLEOTIDE SEQUENCE [LARGE SCALE GENOMIC DNA]</scope>
    <source>
        <strain evidence="2 3">CCE9901</strain>
    </source>
</reference>
<evidence type="ECO:0000313" key="3">
    <source>
        <dbReference type="Proteomes" id="UP000001568"/>
    </source>
</evidence>
<proteinExistence type="predicted"/>
<dbReference type="OrthoDB" id="10560703at2759"/>
<sequence>MVSHRAKPRVVDQRRKILQRTKSLLRFLGLGHMRNMGAELPYRKRVEFMLVTIFGTTFDKNSYWYGAPDPDTFFATILNMAGANKAVSASDGSEIFRIKPGTTSYEVNRGKLRALGVSERTLRDLFARTEAADVQHQIEPVGPLEVPLPEAVMAYAAEDRSMTPDAPAEVETQEDAARMLVDLFGGSQMEEQKTFTKLVTHGNTKVPIKVKKRASGKRKNRSDTLRETADEATTKSVAETATTSASRDTLAATITAKPEANGRNRRKANAPSRNSKGKELDLGDDDEPDDAVAAKPIPDDDDTHSKALEANLARRLCLAPRDGSHRPLPFLDYGWDPELEPKSIAQLHEDNEFFLAPEASGDDAPTCGAANDDPLLGVEDFVDFDEVLNSYVFPSFEQNPELEHRRQSTRMLFSKFRAELHDILRGTEVAEKVFEQLDVLLETADMGLLRNFALRGE</sequence>
<gene>
    <name evidence="2" type="ORF">OSTLU_31118</name>
</gene>
<dbReference type="Gramene" id="ABO95772">
    <property type="protein sequence ID" value="ABO95772"/>
    <property type="gene ID" value="OSTLU_31118"/>
</dbReference>
<feature type="compositionally biased region" description="Basic and acidic residues" evidence="1">
    <location>
        <begin position="221"/>
        <end position="233"/>
    </location>
</feature>
<dbReference type="GeneID" id="5001173"/>
<dbReference type="EMBL" id="CP000584">
    <property type="protein sequence ID" value="ABO95772.1"/>
    <property type="molecule type" value="Genomic_DNA"/>
</dbReference>